<reference evidence="1 2" key="1">
    <citation type="submission" date="2016-10" db="EMBL/GenBank/DDBJ databases">
        <authorList>
            <person name="de Groot N.N."/>
        </authorList>
    </citation>
    <scope>NUCLEOTIDE SEQUENCE [LARGE SCALE GENOMIC DNA]</scope>
    <source>
        <strain evidence="1 2">BS3265</strain>
    </source>
</reference>
<protein>
    <recommendedName>
        <fullName evidence="3">Class I SAM-dependent methyltransferase</fullName>
    </recommendedName>
</protein>
<gene>
    <name evidence="1" type="ORF">SAMN04490198_5384</name>
</gene>
<evidence type="ECO:0000313" key="1">
    <source>
        <dbReference type="EMBL" id="SEF09603.1"/>
    </source>
</evidence>
<proteinExistence type="predicted"/>
<dbReference type="Gene3D" id="3.40.50.150">
    <property type="entry name" value="Vaccinia Virus protein VP39"/>
    <property type="match status" value="1"/>
</dbReference>
<evidence type="ECO:0000313" key="2">
    <source>
        <dbReference type="Proteomes" id="UP000199129"/>
    </source>
</evidence>
<dbReference type="AlphaFoldDB" id="A0A1H5P6M2"/>
<dbReference type="SUPFAM" id="SSF53335">
    <property type="entry name" value="S-adenosyl-L-methionine-dependent methyltransferases"/>
    <property type="match status" value="1"/>
</dbReference>
<dbReference type="EMBL" id="FNUA01000002">
    <property type="protein sequence ID" value="SEF09603.1"/>
    <property type="molecule type" value="Genomic_DNA"/>
</dbReference>
<sequence length="247" mass="27316">MSQDFNSSIELQRESAFYERDSGATTIMTLANFPDDVLPLLQMESLMTFEAMAYFRCDMLVELGCYDGRALEIARLLNARYLGVDLNPRAIQLLQARIEREGMSERAGTIVADVLNHIACGQAPLGARELYLLPFNLLGNFRDPTRLLKSLAARNVAVVICVFGDSVEASCVRQRYYLKCGVENLERHSQADGMIFTGIDGFYSRSYSKAALHSLLTECGLTIIRTSSNLFAHCATVLPKGVGGNSH</sequence>
<evidence type="ECO:0008006" key="3">
    <source>
        <dbReference type="Google" id="ProtNLM"/>
    </source>
</evidence>
<organism evidence="1 2">
    <name type="scientific">Pseudomonas palleroniana</name>
    <dbReference type="NCBI Taxonomy" id="191390"/>
    <lineage>
        <taxon>Bacteria</taxon>
        <taxon>Pseudomonadati</taxon>
        <taxon>Pseudomonadota</taxon>
        <taxon>Gammaproteobacteria</taxon>
        <taxon>Pseudomonadales</taxon>
        <taxon>Pseudomonadaceae</taxon>
        <taxon>Pseudomonas</taxon>
    </lineage>
</organism>
<dbReference type="InterPro" id="IPR029063">
    <property type="entry name" value="SAM-dependent_MTases_sf"/>
</dbReference>
<accession>A0A1H5P6M2</accession>
<name>A0A1H5P6M2_9PSED</name>
<dbReference type="Proteomes" id="UP000199129">
    <property type="component" value="Unassembled WGS sequence"/>
</dbReference>